<keyword evidence="1" id="KW-0547">Nucleotide-binding</keyword>
<evidence type="ECO:0000259" key="6">
    <source>
        <dbReference type="Pfam" id="PF01926"/>
    </source>
</evidence>
<feature type="compositionally biased region" description="Acidic residues" evidence="5">
    <location>
        <begin position="551"/>
        <end position="561"/>
    </location>
</feature>
<feature type="compositionally biased region" description="Acidic residues" evidence="5">
    <location>
        <begin position="534"/>
        <end position="543"/>
    </location>
</feature>
<feature type="region of interest" description="Disordered" evidence="5">
    <location>
        <begin position="299"/>
        <end position="328"/>
    </location>
</feature>
<evidence type="ECO:0000256" key="2">
    <source>
        <dbReference type="ARBA" id="ARBA00023134"/>
    </source>
</evidence>
<evidence type="ECO:0000313" key="7">
    <source>
        <dbReference type="EMBL" id="KAK7477881.1"/>
    </source>
</evidence>
<dbReference type="Proteomes" id="UP001519460">
    <property type="component" value="Unassembled WGS sequence"/>
</dbReference>
<evidence type="ECO:0000256" key="1">
    <source>
        <dbReference type="ARBA" id="ARBA00022741"/>
    </source>
</evidence>
<evidence type="ECO:0000256" key="4">
    <source>
        <dbReference type="ARBA" id="ARBA00039902"/>
    </source>
</evidence>
<dbReference type="InterPro" id="IPR027417">
    <property type="entry name" value="P-loop_NTPase"/>
</dbReference>
<feature type="compositionally biased region" description="Basic residues" evidence="5">
    <location>
        <begin position="10"/>
        <end position="22"/>
    </location>
</feature>
<evidence type="ECO:0000313" key="8">
    <source>
        <dbReference type="Proteomes" id="UP001519460"/>
    </source>
</evidence>
<dbReference type="GO" id="GO:0005525">
    <property type="term" value="F:GTP binding"/>
    <property type="evidence" value="ECO:0007669"/>
    <property type="project" value="UniProtKB-KW"/>
</dbReference>
<dbReference type="PANTHER" id="PTHR45709">
    <property type="entry name" value="LARGE SUBUNIT GTPASE 1 HOMOLOG-RELATED"/>
    <property type="match status" value="1"/>
</dbReference>
<dbReference type="InterPro" id="IPR043358">
    <property type="entry name" value="GNL1-like"/>
</dbReference>
<feature type="domain" description="G" evidence="6">
    <location>
        <begin position="346"/>
        <end position="369"/>
    </location>
</feature>
<accession>A0ABD0JT14</accession>
<comment type="function">
    <text evidence="3">Possible regulatory or functional link with the histocompatibility cluster.</text>
</comment>
<protein>
    <recommendedName>
        <fullName evidence="4">Guanine nucleotide-binding protein-like 1</fullName>
    </recommendedName>
</protein>
<organism evidence="7 8">
    <name type="scientific">Batillaria attramentaria</name>
    <dbReference type="NCBI Taxonomy" id="370345"/>
    <lineage>
        <taxon>Eukaryota</taxon>
        <taxon>Metazoa</taxon>
        <taxon>Spiralia</taxon>
        <taxon>Lophotrochozoa</taxon>
        <taxon>Mollusca</taxon>
        <taxon>Gastropoda</taxon>
        <taxon>Caenogastropoda</taxon>
        <taxon>Sorbeoconcha</taxon>
        <taxon>Cerithioidea</taxon>
        <taxon>Batillariidae</taxon>
        <taxon>Batillaria</taxon>
    </lineage>
</organism>
<comment type="caution">
    <text evidence="7">The sequence shown here is derived from an EMBL/GenBank/DDBJ whole genome shotgun (WGS) entry which is preliminary data.</text>
</comment>
<gene>
    <name evidence="7" type="ORF">BaRGS_00030877</name>
</gene>
<dbReference type="InterPro" id="IPR006073">
    <property type="entry name" value="GTP-bd"/>
</dbReference>
<dbReference type="EMBL" id="JACVVK020000339">
    <property type="protein sequence ID" value="KAK7477881.1"/>
    <property type="molecule type" value="Genomic_DNA"/>
</dbReference>
<proteinExistence type="predicted"/>
<keyword evidence="2" id="KW-0342">GTP-binding</keyword>
<keyword evidence="8" id="KW-1185">Reference proteome</keyword>
<name>A0ABD0JT14_9CAEN</name>
<feature type="region of interest" description="Disordered" evidence="5">
    <location>
        <begin position="1"/>
        <end position="46"/>
    </location>
</feature>
<feature type="compositionally biased region" description="Basic and acidic residues" evidence="5">
    <location>
        <begin position="23"/>
        <end position="39"/>
    </location>
</feature>
<dbReference type="Pfam" id="PF01926">
    <property type="entry name" value="MMR_HSR1"/>
    <property type="match status" value="1"/>
</dbReference>
<sequence>MPRKQPYSGKQKKKQLRERRSRKQDPRGAYDDDAIHDVPYDGDASADGIQSHLEVQHINQQPSAGKDCDPNRFRLHFLKITPEEMRQRKKAARKPLTKVKEDDLEISMESVHGSDESLDFPKRPPWNFSLTKTQLEQQEQDYFHEYLQTMLTSHKLQDLSFFELNLETWRQLWRVTEISDILLLIADIRYPALHLPPSLYRYLRKDLRRDVIVVLNKVDLAPPSLVSAWRAYLTSVFPEAHIVCFSSFPKPPEESPTGLHKKQRRTAMKPMGPQDLLDVCREVIKDKVDLTSWQHKLDTENTSTAAPDKHTDTGDAPDAATTHHDHTAQGFDPGIYQRFRDGILTIGCIGYPNVGKSSLINGLVGRKTIFLTPTVRLSDCPGLVFPSYVDKSLQVREPYSAVGYLAQRVDLPSLLRLSHPAGAEQSAKRDRGQEIQWSALDICEGWAIKHGFFTAKASRPDIYRAANQILRMAVEGRVRLCLAPPKYFQQQGHRTDLFLVCLPTPVLSYKKWRNDPFATQLTELLHRQTQLSEHEEESSDSESEGEHGTDSEDGDAESDGETEAKCYATSNPFALLTDD</sequence>
<dbReference type="Gene3D" id="3.40.50.300">
    <property type="entry name" value="P-loop containing nucleotide triphosphate hydrolases"/>
    <property type="match status" value="1"/>
</dbReference>
<dbReference type="SUPFAM" id="SSF52540">
    <property type="entry name" value="P-loop containing nucleoside triphosphate hydrolases"/>
    <property type="match status" value="1"/>
</dbReference>
<evidence type="ECO:0000256" key="3">
    <source>
        <dbReference type="ARBA" id="ARBA00037770"/>
    </source>
</evidence>
<dbReference type="AlphaFoldDB" id="A0ABD0JT14"/>
<evidence type="ECO:0000256" key="5">
    <source>
        <dbReference type="SAM" id="MobiDB-lite"/>
    </source>
</evidence>
<feature type="region of interest" description="Disordered" evidence="5">
    <location>
        <begin position="527"/>
        <end position="579"/>
    </location>
</feature>
<dbReference type="PANTHER" id="PTHR45709:SF3">
    <property type="entry name" value="GUANINE NUCLEOTIDE-BINDING PROTEIN-LIKE 1"/>
    <property type="match status" value="1"/>
</dbReference>
<reference evidence="7 8" key="1">
    <citation type="journal article" date="2023" name="Sci. Data">
        <title>Genome assembly of the Korean intertidal mud-creeper Batillaria attramentaria.</title>
        <authorList>
            <person name="Patra A.K."/>
            <person name="Ho P.T."/>
            <person name="Jun S."/>
            <person name="Lee S.J."/>
            <person name="Kim Y."/>
            <person name="Won Y.J."/>
        </authorList>
    </citation>
    <scope>NUCLEOTIDE SEQUENCE [LARGE SCALE GENOMIC DNA]</scope>
    <source>
        <strain evidence="7">Wonlab-2016</strain>
    </source>
</reference>